<name>A0ABP0NFW9_9DINO</name>
<protein>
    <submittedName>
        <fullName evidence="2">Uncharacterized protein</fullName>
    </submittedName>
</protein>
<proteinExistence type="predicted"/>
<organism evidence="2 3">
    <name type="scientific">Durusdinium trenchii</name>
    <dbReference type="NCBI Taxonomy" id="1381693"/>
    <lineage>
        <taxon>Eukaryota</taxon>
        <taxon>Sar</taxon>
        <taxon>Alveolata</taxon>
        <taxon>Dinophyceae</taxon>
        <taxon>Suessiales</taxon>
        <taxon>Symbiodiniaceae</taxon>
        <taxon>Durusdinium</taxon>
    </lineage>
</organism>
<feature type="region of interest" description="Disordered" evidence="1">
    <location>
        <begin position="1"/>
        <end position="95"/>
    </location>
</feature>
<comment type="caution">
    <text evidence="2">The sequence shown here is derived from an EMBL/GenBank/DDBJ whole genome shotgun (WGS) entry which is preliminary data.</text>
</comment>
<feature type="non-terminal residue" evidence="2">
    <location>
        <position position="363"/>
    </location>
</feature>
<sequence length="363" mass="40359">ELERQKTLLYTSDLNNTPKPADQAAGTGMTPASDPVKSAPHKKQRLQSDVDPITPVDLFGATPAADGSKTGEHSDMSRDQSTSQHPRETEGVDGSQVLRATTRQELAHLSVDQLQVEFLRLSLHVSDLESELHSKEERISSLEVDAMNAQGLEQDHDAIPELSADAQRKKLDRLCKRRSNGSLIVPKHVRAKWLQGGAARQELRSLLVEANYDHQEFVKLVEVERERKKQLDVKVEGDFYTEEDMPRISEIKAYCAENPALLMYDTYNGKTIKYWCEKNCSASMLKSEALSSYERVSARVVSDTPDELLGSTDPRATAELPALEGGQKASAVIEQYLQGIMKKSVKMADLRDKISSISPADKL</sequence>
<feature type="compositionally biased region" description="Basic and acidic residues" evidence="1">
    <location>
        <begin position="69"/>
        <end position="78"/>
    </location>
</feature>
<evidence type="ECO:0000313" key="3">
    <source>
        <dbReference type="Proteomes" id="UP001642484"/>
    </source>
</evidence>
<feature type="compositionally biased region" description="Polar residues" evidence="1">
    <location>
        <begin position="8"/>
        <end position="18"/>
    </location>
</feature>
<keyword evidence="3" id="KW-1185">Reference proteome</keyword>
<accession>A0ABP0NFW9</accession>
<evidence type="ECO:0000256" key="1">
    <source>
        <dbReference type="SAM" id="MobiDB-lite"/>
    </source>
</evidence>
<evidence type="ECO:0000313" key="2">
    <source>
        <dbReference type="EMBL" id="CAK9062682.1"/>
    </source>
</evidence>
<feature type="non-terminal residue" evidence="2">
    <location>
        <position position="1"/>
    </location>
</feature>
<gene>
    <name evidence="2" type="ORF">CCMP2556_LOCUS30817</name>
</gene>
<dbReference type="Proteomes" id="UP001642484">
    <property type="component" value="Unassembled WGS sequence"/>
</dbReference>
<reference evidence="2 3" key="1">
    <citation type="submission" date="2024-02" db="EMBL/GenBank/DDBJ databases">
        <authorList>
            <person name="Chen Y."/>
            <person name="Shah S."/>
            <person name="Dougan E. K."/>
            <person name="Thang M."/>
            <person name="Chan C."/>
        </authorList>
    </citation>
    <scope>NUCLEOTIDE SEQUENCE [LARGE SCALE GENOMIC DNA]</scope>
</reference>
<dbReference type="EMBL" id="CAXAMN010021717">
    <property type="protein sequence ID" value="CAK9062682.1"/>
    <property type="molecule type" value="Genomic_DNA"/>
</dbReference>